<dbReference type="InterPro" id="IPR038765">
    <property type="entry name" value="Papain-like_cys_pep_sf"/>
</dbReference>
<protein>
    <submittedName>
        <fullName evidence="1">Uncharacterized protein</fullName>
    </submittedName>
</protein>
<dbReference type="Proteomes" id="UP000055702">
    <property type="component" value="Unassembled WGS sequence"/>
</dbReference>
<proteinExistence type="predicted"/>
<evidence type="ECO:0000313" key="2">
    <source>
        <dbReference type="Proteomes" id="UP000055702"/>
    </source>
</evidence>
<accession>A0A125BEW2</accession>
<dbReference type="AlphaFoldDB" id="A0A125BEW2"/>
<evidence type="ECO:0000313" key="1">
    <source>
        <dbReference type="EMBL" id="KVX03053.1"/>
    </source>
</evidence>
<dbReference type="RefSeq" id="WP_059743466.1">
    <property type="nucleotide sequence ID" value="NZ_LRDC01000001.1"/>
</dbReference>
<dbReference type="SUPFAM" id="SSF54001">
    <property type="entry name" value="Cysteine proteinases"/>
    <property type="match status" value="1"/>
</dbReference>
<dbReference type="InterPro" id="IPR053710">
    <property type="entry name" value="Arylamine_NAT_domain_sf"/>
</dbReference>
<dbReference type="Gene3D" id="3.30.2140.20">
    <property type="match status" value="1"/>
</dbReference>
<gene>
    <name evidence="1" type="ORF">AWJ07_00285</name>
</gene>
<organism evidence="1">
    <name type="scientific">Shewanella frigidimarina</name>
    <dbReference type="NCBI Taxonomy" id="56812"/>
    <lineage>
        <taxon>Bacteria</taxon>
        <taxon>Pseudomonadati</taxon>
        <taxon>Pseudomonadota</taxon>
        <taxon>Gammaproteobacteria</taxon>
        <taxon>Alteromonadales</taxon>
        <taxon>Shewanellaceae</taxon>
        <taxon>Shewanella</taxon>
    </lineage>
</organism>
<reference evidence="1 2" key="1">
    <citation type="submission" date="2016-01" db="EMBL/GenBank/DDBJ databases">
        <title>Draft genome of the antarctic isolate Shewanella frigidimarina Ag06-30.</title>
        <authorList>
            <person name="Parmeciano Di Noto G."/>
            <person name="Vazquez S."/>
            <person name="Mac Cormack W."/>
            <person name="Iriarte A."/>
            <person name="Quiroga C."/>
        </authorList>
    </citation>
    <scope>NUCLEOTIDE SEQUENCE [LARGE SCALE GENOMIC DNA]</scope>
    <source>
        <strain evidence="1 2">Ag06-30</strain>
    </source>
</reference>
<sequence length="228" mass="26551">MSQCTSEIASIEALLLKHYEQEPFHNLYLFYGKKPIPYKYGGTCSDKTLSFIDEARSLGFKVYLHSGYIDGKEVHRLARVQIGKRTYFADIGNGWPAIKLYPEDEEILYSCFGMKFHTKINKNIISVFNTRNGIEHLQLVIDTRPRCENEIIKDIDKRFTSGINYPFSNSIRFSLIVNNKFLFLRGESLEIYSSDEYITLDGMRKDNLPSIIKDKFKFKSSLFEYLQS</sequence>
<name>A0A125BEW2_SHEFR</name>
<dbReference type="EMBL" id="LRDC01000001">
    <property type="protein sequence ID" value="KVX03053.1"/>
    <property type="molecule type" value="Genomic_DNA"/>
</dbReference>
<comment type="caution">
    <text evidence="1">The sequence shown here is derived from an EMBL/GenBank/DDBJ whole genome shotgun (WGS) entry which is preliminary data.</text>
</comment>